<dbReference type="Gene3D" id="3.30.230.10">
    <property type="match status" value="1"/>
</dbReference>
<dbReference type="SMART" id="SM00382">
    <property type="entry name" value="AAA"/>
    <property type="match status" value="1"/>
</dbReference>
<evidence type="ECO:0000256" key="1">
    <source>
        <dbReference type="ARBA" id="ARBA00006354"/>
    </source>
</evidence>
<gene>
    <name evidence="5" type="ORF">C12CBH8_05970</name>
</gene>
<dbReference type="PANTHER" id="PTHR32039:SF7">
    <property type="entry name" value="COMPETENCE PROTEIN COMM"/>
    <property type="match status" value="1"/>
</dbReference>
<dbReference type="InterPro" id="IPR004482">
    <property type="entry name" value="Mg_chelat-rel"/>
</dbReference>
<dbReference type="GO" id="GO:0003677">
    <property type="term" value="F:DNA binding"/>
    <property type="evidence" value="ECO:0007669"/>
    <property type="project" value="InterPro"/>
</dbReference>
<dbReference type="SUPFAM" id="SSF52540">
    <property type="entry name" value="P-loop containing nucleoside triphosphate hydrolases"/>
    <property type="match status" value="1"/>
</dbReference>
<dbReference type="InterPro" id="IPR014721">
    <property type="entry name" value="Ribsml_uS5_D2-typ_fold_subgr"/>
</dbReference>
<dbReference type="Pfam" id="PF13541">
    <property type="entry name" value="ChlI"/>
    <property type="match status" value="1"/>
</dbReference>
<dbReference type="InterPro" id="IPR000523">
    <property type="entry name" value="Mg_chelatse_chII-like_cat_dom"/>
</dbReference>
<dbReference type="AlphaFoldDB" id="A0A7I8CZM4"/>
<dbReference type="CDD" id="cd00009">
    <property type="entry name" value="AAA"/>
    <property type="match status" value="1"/>
</dbReference>
<sequence>MFARLPSVGLFGMQAYIVEVEADISSGLPGFDVVGLPDAAVRESRERVRSALKNCGFEFPVSRITANLAPADIRKEGPLYDLPLLLAILKATKQLQFDEGDSVFLGELSLTGEVRPINGVLPMVIEAQKQGFSHAFVPADNAAEGAVVEGIQVYPVEHIKQLIAHLSGEKHIQAASQKDAPQEDGVPLLDFADVRGQEEAKRALEVAAAGGHNVLLIGSPGSGKSMLAKRLPSILPDMTFEEKLETTMLHSISGNLRPGSSLVQTRPFRSPHHTVSPAALAGGGSVPRPGELSLSHNGVLFLDELPEFSRPSLEVLRQPLEDGKVTISRVGGTFSYPCSVMLVCAMNPCPCGYYGHPTRPCTCNKRSANAYLSKISGPLLDRIDIHVEVPPVQFDALSDKRPSESSAAIKERVNRARDIQRERYKDMDFSCNARLTPSSIREACPMTDGAEAMLRQAFDILGLSARAYDRVLKVSRTIADLDGAQIIDAAHVAEAIQYRNLDRKYWSREQK</sequence>
<dbReference type="InterPro" id="IPR045006">
    <property type="entry name" value="CHLI-like"/>
</dbReference>
<evidence type="ECO:0000313" key="5">
    <source>
        <dbReference type="EMBL" id="BCI59958.1"/>
    </source>
</evidence>
<evidence type="ECO:0000256" key="3">
    <source>
        <dbReference type="ARBA" id="ARBA00022840"/>
    </source>
</evidence>
<name>A0A7I8CZM4_9FIRM</name>
<dbReference type="RefSeq" id="WP_215533518.1">
    <property type="nucleotide sequence ID" value="NZ_AP023321.1"/>
</dbReference>
<dbReference type="GO" id="GO:0005524">
    <property type="term" value="F:ATP binding"/>
    <property type="evidence" value="ECO:0007669"/>
    <property type="project" value="UniProtKB-KW"/>
</dbReference>
<evidence type="ECO:0000313" key="6">
    <source>
        <dbReference type="Proteomes" id="UP000593890"/>
    </source>
</evidence>
<dbReference type="SUPFAM" id="SSF54211">
    <property type="entry name" value="Ribosomal protein S5 domain 2-like"/>
    <property type="match status" value="1"/>
</dbReference>
<organism evidence="5 6">
    <name type="scientific">Solibaculum mannosilyticum</name>
    <dbReference type="NCBI Taxonomy" id="2780922"/>
    <lineage>
        <taxon>Bacteria</taxon>
        <taxon>Bacillati</taxon>
        <taxon>Bacillota</taxon>
        <taxon>Clostridia</taxon>
        <taxon>Eubacteriales</taxon>
        <taxon>Oscillospiraceae</taxon>
        <taxon>Solibaculum</taxon>
    </lineage>
</organism>
<dbReference type="Gene3D" id="3.40.50.300">
    <property type="entry name" value="P-loop containing nucleotide triphosphate hydrolases"/>
    <property type="match status" value="1"/>
</dbReference>
<feature type="domain" description="AAA+ ATPase" evidence="4">
    <location>
        <begin position="210"/>
        <end position="393"/>
    </location>
</feature>
<protein>
    <submittedName>
        <fullName evidence="5">Magnesium chelatase</fullName>
    </submittedName>
</protein>
<dbReference type="InterPro" id="IPR020568">
    <property type="entry name" value="Ribosomal_Su5_D2-typ_SF"/>
</dbReference>
<dbReference type="KEGG" id="sman:C12CBH8_05970"/>
<dbReference type="NCBIfam" id="TIGR00368">
    <property type="entry name" value="YifB family Mg chelatase-like AAA ATPase"/>
    <property type="match status" value="1"/>
</dbReference>
<reference evidence="6" key="1">
    <citation type="submission" date="2020-07" db="EMBL/GenBank/DDBJ databases">
        <title>Complete genome sequencing of Clostridia bacterium strain 12CBH8.</title>
        <authorList>
            <person name="Sakamoto M."/>
            <person name="Murakami T."/>
            <person name="Mori H."/>
        </authorList>
    </citation>
    <scope>NUCLEOTIDE SEQUENCE [LARGE SCALE GENOMIC DNA]</scope>
    <source>
        <strain evidence="6">12CBH8</strain>
    </source>
</reference>
<accession>A0A7I8CZM4</accession>
<keyword evidence="3" id="KW-0067">ATP-binding</keyword>
<dbReference type="Pfam" id="PF13335">
    <property type="entry name" value="Mg_chelatase_C"/>
    <property type="match status" value="1"/>
</dbReference>
<proteinExistence type="inferred from homology"/>
<dbReference type="PANTHER" id="PTHR32039">
    <property type="entry name" value="MAGNESIUM-CHELATASE SUBUNIT CHLI"/>
    <property type="match status" value="1"/>
</dbReference>
<dbReference type="InterPro" id="IPR025158">
    <property type="entry name" value="Mg_chelat-rel_C"/>
</dbReference>
<dbReference type="PRINTS" id="PR01657">
    <property type="entry name" value="MCMFAMILY"/>
</dbReference>
<dbReference type="InterPro" id="IPR027417">
    <property type="entry name" value="P-loop_NTPase"/>
</dbReference>
<dbReference type="Pfam" id="PF01078">
    <property type="entry name" value="Mg_chelatase"/>
    <property type="match status" value="1"/>
</dbReference>
<dbReference type="InterPro" id="IPR003593">
    <property type="entry name" value="AAA+_ATPase"/>
</dbReference>
<keyword evidence="2" id="KW-0547">Nucleotide-binding</keyword>
<dbReference type="EMBL" id="AP023321">
    <property type="protein sequence ID" value="BCI59958.1"/>
    <property type="molecule type" value="Genomic_DNA"/>
</dbReference>
<keyword evidence="6" id="KW-1185">Reference proteome</keyword>
<evidence type="ECO:0000256" key="2">
    <source>
        <dbReference type="ARBA" id="ARBA00022741"/>
    </source>
</evidence>
<dbReference type="Proteomes" id="UP000593890">
    <property type="component" value="Chromosome"/>
</dbReference>
<comment type="similarity">
    <text evidence="1">Belongs to the Mg-chelatase subunits D/I family. ComM subfamily.</text>
</comment>
<dbReference type="InterPro" id="IPR001208">
    <property type="entry name" value="MCM_dom"/>
</dbReference>
<evidence type="ECO:0000259" key="4">
    <source>
        <dbReference type="SMART" id="SM00382"/>
    </source>
</evidence>